<evidence type="ECO:0000256" key="3">
    <source>
        <dbReference type="ARBA" id="ARBA00022741"/>
    </source>
</evidence>
<evidence type="ECO:0000256" key="1">
    <source>
        <dbReference type="ARBA" id="ARBA00012552"/>
    </source>
</evidence>
<dbReference type="GO" id="GO:0005524">
    <property type="term" value="F:ATP binding"/>
    <property type="evidence" value="ECO:0007669"/>
    <property type="project" value="UniProtKB-KW"/>
</dbReference>
<keyword evidence="5" id="KW-0347">Helicase</keyword>
<dbReference type="InterPro" id="IPR011545">
    <property type="entry name" value="DEAD/DEAH_box_helicase_dom"/>
</dbReference>
<dbReference type="InterPro" id="IPR014014">
    <property type="entry name" value="RNA_helicase_DEAD_Q_motif"/>
</dbReference>
<evidence type="ECO:0000256" key="5">
    <source>
        <dbReference type="ARBA" id="ARBA00022806"/>
    </source>
</evidence>
<dbReference type="InterPro" id="IPR050079">
    <property type="entry name" value="DEAD_box_RNA_helicase"/>
</dbReference>
<name>A0A914Z392_9BILA</name>
<dbReference type="PANTHER" id="PTHR47959:SF13">
    <property type="entry name" value="ATP-DEPENDENT RNA HELICASE RHLE"/>
    <property type="match status" value="1"/>
</dbReference>
<dbReference type="GO" id="GO:0003676">
    <property type="term" value="F:nucleic acid binding"/>
    <property type="evidence" value="ECO:0007669"/>
    <property type="project" value="InterPro"/>
</dbReference>
<proteinExistence type="predicted"/>
<evidence type="ECO:0000259" key="9">
    <source>
        <dbReference type="PROSITE" id="PS51192"/>
    </source>
</evidence>
<dbReference type="SMART" id="SM00449">
    <property type="entry name" value="SPRY"/>
    <property type="match status" value="1"/>
</dbReference>
<dbReference type="SUPFAM" id="SSF52540">
    <property type="entry name" value="P-loop containing nucleoside triphosphate hydrolases"/>
    <property type="match status" value="1"/>
</dbReference>
<keyword evidence="4" id="KW-0378">Hydrolase</keyword>
<dbReference type="PROSITE" id="PS50188">
    <property type="entry name" value="B302_SPRY"/>
    <property type="match status" value="1"/>
</dbReference>
<dbReference type="SUPFAM" id="SSF49899">
    <property type="entry name" value="Concanavalin A-like lectins/glucanases"/>
    <property type="match status" value="1"/>
</dbReference>
<evidence type="ECO:0000256" key="2">
    <source>
        <dbReference type="ARBA" id="ARBA00022722"/>
    </source>
</evidence>
<protein>
    <recommendedName>
        <fullName evidence="1">RNA helicase</fullName>
        <ecNumber evidence="1">3.6.4.13</ecNumber>
    </recommendedName>
</protein>
<evidence type="ECO:0000259" key="8">
    <source>
        <dbReference type="PROSITE" id="PS50188"/>
    </source>
</evidence>
<dbReference type="GO" id="GO:0016787">
    <property type="term" value="F:hydrolase activity"/>
    <property type="evidence" value="ECO:0007669"/>
    <property type="project" value="UniProtKB-KW"/>
</dbReference>
<evidence type="ECO:0000313" key="11">
    <source>
        <dbReference type="Proteomes" id="UP000887577"/>
    </source>
</evidence>
<dbReference type="InterPro" id="IPR001870">
    <property type="entry name" value="B30.2/SPRY"/>
</dbReference>
<dbReference type="GO" id="GO:0003724">
    <property type="term" value="F:RNA helicase activity"/>
    <property type="evidence" value="ECO:0007669"/>
    <property type="project" value="UniProtKB-EC"/>
</dbReference>
<keyword evidence="11" id="KW-1185">Reference proteome</keyword>
<keyword evidence="3" id="KW-0547">Nucleotide-binding</keyword>
<dbReference type="InterPro" id="IPR043136">
    <property type="entry name" value="B30.2/SPRY_sf"/>
</dbReference>
<reference evidence="12" key="1">
    <citation type="submission" date="2022-11" db="UniProtKB">
        <authorList>
            <consortium name="WormBaseParasite"/>
        </authorList>
    </citation>
    <scope>IDENTIFICATION</scope>
</reference>
<dbReference type="WBParaSite" id="PSU_v2.g7167.t1">
    <property type="protein sequence ID" value="PSU_v2.g7167.t1"/>
    <property type="gene ID" value="PSU_v2.g7167"/>
</dbReference>
<evidence type="ECO:0000313" key="12">
    <source>
        <dbReference type="WBParaSite" id="PSU_v2.g7167.t1"/>
    </source>
</evidence>
<dbReference type="Gene3D" id="3.40.50.300">
    <property type="entry name" value="P-loop containing nucleotide triphosphate hydrolases"/>
    <property type="match status" value="2"/>
</dbReference>
<dbReference type="Pfam" id="PF00270">
    <property type="entry name" value="DEAD"/>
    <property type="match status" value="2"/>
</dbReference>
<keyword evidence="6" id="KW-0067">ATP-binding</keyword>
<dbReference type="PROSITE" id="PS51192">
    <property type="entry name" value="HELICASE_ATP_BIND_1"/>
    <property type="match status" value="1"/>
</dbReference>
<feature type="domain" description="DEAD-box RNA helicase Q" evidence="10">
    <location>
        <begin position="2"/>
        <end position="30"/>
    </location>
</feature>
<dbReference type="InterPro" id="IPR013320">
    <property type="entry name" value="ConA-like_dom_sf"/>
</dbReference>
<feature type="domain" description="B30.2/SPRY" evidence="8">
    <location>
        <begin position="22"/>
        <end position="214"/>
    </location>
</feature>
<feature type="domain" description="Helicase ATP-binding" evidence="9">
    <location>
        <begin position="251"/>
        <end position="344"/>
    </location>
</feature>
<accession>A0A914Z392</accession>
<dbReference type="GO" id="GO:0005829">
    <property type="term" value="C:cytosol"/>
    <property type="evidence" value="ECO:0007669"/>
    <property type="project" value="TreeGrafter"/>
</dbReference>
<dbReference type="PANTHER" id="PTHR47959">
    <property type="entry name" value="ATP-DEPENDENT RNA HELICASE RHLE-RELATED"/>
    <property type="match status" value="1"/>
</dbReference>
<dbReference type="InterPro" id="IPR014001">
    <property type="entry name" value="Helicase_ATP-bd"/>
</dbReference>
<evidence type="ECO:0000259" key="10">
    <source>
        <dbReference type="PROSITE" id="PS51195"/>
    </source>
</evidence>
<sequence>MAAFEEMGVLPELAEAVAELGWQLPTDIQQEGIPAILGGADVCMAAETGSGKTGAFCLPVVQIVWETMRDAKSGKKKPAKLVDAEWNLNVFDRDPSLGKYYYEATIRKDGLCRIGFSTIDSDYDLGKDEKGFGYGGTGKKANGNNFDDYGEYFTLNDVIGCFMDLDNGAIHYSKNGNEFPTAFKIGQKLINSSFYPAVVLKGSSLAMNFGGKPFAFPPKNGFVGIGDAPSECVKDSPRQGFAQGAVEEKRPANAPLCIILEPTKELAEQTHEQINLFAKKLSSPKIRTALVSGGIPINEQMYVINEGVDIMSCTPGRAFDLIAQGKIELNHVRFFVLDEAVYFL</sequence>
<dbReference type="SMART" id="SM00487">
    <property type="entry name" value="DEXDc"/>
    <property type="match status" value="1"/>
</dbReference>
<dbReference type="Pfam" id="PF00622">
    <property type="entry name" value="SPRY"/>
    <property type="match status" value="1"/>
</dbReference>
<organism evidence="11 12">
    <name type="scientific">Panagrolaimus superbus</name>
    <dbReference type="NCBI Taxonomy" id="310955"/>
    <lineage>
        <taxon>Eukaryota</taxon>
        <taxon>Metazoa</taxon>
        <taxon>Ecdysozoa</taxon>
        <taxon>Nematoda</taxon>
        <taxon>Chromadorea</taxon>
        <taxon>Rhabditida</taxon>
        <taxon>Tylenchina</taxon>
        <taxon>Panagrolaimomorpha</taxon>
        <taxon>Panagrolaimoidea</taxon>
        <taxon>Panagrolaimidae</taxon>
        <taxon>Panagrolaimus</taxon>
    </lineage>
</organism>
<dbReference type="Proteomes" id="UP000887577">
    <property type="component" value="Unplaced"/>
</dbReference>
<dbReference type="EC" id="3.6.4.13" evidence="1"/>
<dbReference type="InterPro" id="IPR003877">
    <property type="entry name" value="SPRY_dom"/>
</dbReference>
<evidence type="ECO:0000256" key="7">
    <source>
        <dbReference type="PROSITE-ProRule" id="PRU00552"/>
    </source>
</evidence>
<evidence type="ECO:0000256" key="6">
    <source>
        <dbReference type="ARBA" id="ARBA00022840"/>
    </source>
</evidence>
<dbReference type="InterPro" id="IPR027417">
    <property type="entry name" value="P-loop_NTPase"/>
</dbReference>
<dbReference type="Gene3D" id="2.60.120.920">
    <property type="match status" value="1"/>
</dbReference>
<dbReference type="PROSITE" id="PS51195">
    <property type="entry name" value="Q_MOTIF"/>
    <property type="match status" value="1"/>
</dbReference>
<feature type="short sequence motif" description="Q motif" evidence="7">
    <location>
        <begin position="2"/>
        <end position="30"/>
    </location>
</feature>
<dbReference type="AlphaFoldDB" id="A0A914Z392"/>
<evidence type="ECO:0000256" key="4">
    <source>
        <dbReference type="ARBA" id="ARBA00022801"/>
    </source>
</evidence>
<keyword evidence="2" id="KW-0540">Nuclease</keyword>
<dbReference type="GO" id="GO:0004518">
    <property type="term" value="F:nuclease activity"/>
    <property type="evidence" value="ECO:0007669"/>
    <property type="project" value="UniProtKB-KW"/>
</dbReference>